<sequence length="1088" mass="120090">MSNPYKNNQSWGQQQGSFGPSSQTPQMKEFDFTAMSGAIDDPQSRGSYTYHPSQLQLPSSSGNSSATVQSTFPSSTPQSRSASFGTPISSGPIKPGSFGQISSNSNPSQNMESYGAMFSHPSPEQLPWNDSNSFSYQRPILEPSFNGSSFNGIPETTYLSSSPSAVQDAFPQQSPSTALPQSSQYSVAPTPTIADPRAKRTRNQTHDNSKEDEPDAPDAKETAKAKAGACARCKNLKVRCEFKTDTDPCKRCLNGGHDCIIPGRKKRRTPPKREHLLNQIREQAAQIKDLMAQLESTGARRRRPSSAASDSFASPSAQSPVLSPSTTNTSFLSSEAPSPAEANTATNKAVEDWIAKAKQSFEEFDVFIGIGGAGMPKSYLVEEDLEHPESDEDEDYVNLSDINEPESDYEFAIENHDGEDVTTDPGTLRHKGSSSSLSTNGTGVAGHPRKKHSGESAKPAILPGEAAPFGLFGDLSLKTTKNKRASSAEVEEDDKAPGIANTNFFRSTPAPEAMDKRLANIQHPPQILTRGIITPEQAEELFQIYFDRMNLSVSLLDPVLYTATRTLYRSPFLFTVICAIASRFYSQRPGLYQQVMHYAQQAAAMALISGPKNVEMCQAYILLSLYPVPAKRWEDQRSWMYLGLAIRIATDLNLHLPNTAKPKNELHAREMLNRTRCWLNCFNLDRSTGSQYGKPPIISSADYMANHSENWWESSEYNMKNFDIQICAYNAELKVMAGFLAKIYSDPDHPTGLNKNVDFEKIATETDDELKRLGTKWMAILETTDMTDPQNRFRTGLLRLAYPYARLIALSYGFQHAFGKNNTDENPFLTRCLDAAFDVVLPVLDDLCVPSQKIYLRHGPEAQSVFITFASAFLVKLLQPKFNSYLTVEKRLEIREVVQRVVDLLSSPEIAIDDRHGPKLYAKFLKGLLAAPMALVDRNSPPSAMRKGRASSNNSHTSEAAPDTHDTDVDRSSQSSASPAPRQEALSFDSFAVGALDPYAQGTAANTLALHLGSMDDGTLNMSDFFQPSLPFDDAIMQSIQSLADPNGWHDTTLPSAYTWNPFQQPLNVDYRPQDPIMYESYMTGVQQ</sequence>
<dbReference type="AlphaFoldDB" id="A0A9P3PQI0"/>
<evidence type="ECO:0000313" key="9">
    <source>
        <dbReference type="EMBL" id="GLB40175.1"/>
    </source>
</evidence>
<dbReference type="SMART" id="SM00906">
    <property type="entry name" value="Fungal_trans"/>
    <property type="match status" value="1"/>
</dbReference>
<dbReference type="InterPro" id="IPR036864">
    <property type="entry name" value="Zn2-C6_fun-type_DNA-bd_sf"/>
</dbReference>
<dbReference type="GO" id="GO:0000976">
    <property type="term" value="F:transcription cis-regulatory region binding"/>
    <property type="evidence" value="ECO:0007669"/>
    <property type="project" value="TreeGrafter"/>
</dbReference>
<evidence type="ECO:0000256" key="6">
    <source>
        <dbReference type="ARBA" id="ARBA00023242"/>
    </source>
</evidence>
<feature type="compositionally biased region" description="Low complexity" evidence="7">
    <location>
        <begin position="305"/>
        <end position="320"/>
    </location>
</feature>
<dbReference type="SUPFAM" id="SSF57701">
    <property type="entry name" value="Zn2/Cys6 DNA-binding domain"/>
    <property type="match status" value="1"/>
</dbReference>
<dbReference type="GO" id="GO:0000981">
    <property type="term" value="F:DNA-binding transcription factor activity, RNA polymerase II-specific"/>
    <property type="evidence" value="ECO:0007669"/>
    <property type="project" value="InterPro"/>
</dbReference>
<evidence type="ECO:0000256" key="3">
    <source>
        <dbReference type="ARBA" id="ARBA00023015"/>
    </source>
</evidence>
<feature type="region of interest" description="Disordered" evidence="7">
    <location>
        <begin position="939"/>
        <end position="983"/>
    </location>
</feature>
<feature type="compositionally biased region" description="Basic and acidic residues" evidence="7">
    <location>
        <begin position="204"/>
        <end position="220"/>
    </location>
</feature>
<keyword evidence="4" id="KW-0238">DNA-binding</keyword>
<feature type="compositionally biased region" description="Basic and acidic residues" evidence="7">
    <location>
        <begin position="962"/>
        <end position="971"/>
    </location>
</feature>
<dbReference type="PANTHER" id="PTHR31845">
    <property type="entry name" value="FINGER DOMAIN PROTEIN, PUTATIVE-RELATED"/>
    <property type="match status" value="1"/>
</dbReference>
<organism evidence="9 10">
    <name type="scientific">Lyophyllum shimeji</name>
    <name type="common">Hon-shimeji</name>
    <name type="synonym">Tricholoma shimeji</name>
    <dbReference type="NCBI Taxonomy" id="47721"/>
    <lineage>
        <taxon>Eukaryota</taxon>
        <taxon>Fungi</taxon>
        <taxon>Dikarya</taxon>
        <taxon>Basidiomycota</taxon>
        <taxon>Agaricomycotina</taxon>
        <taxon>Agaricomycetes</taxon>
        <taxon>Agaricomycetidae</taxon>
        <taxon>Agaricales</taxon>
        <taxon>Tricholomatineae</taxon>
        <taxon>Lyophyllaceae</taxon>
        <taxon>Lyophyllum</taxon>
    </lineage>
</organism>
<feature type="compositionally biased region" description="Low complexity" evidence="7">
    <location>
        <begin position="9"/>
        <end position="26"/>
    </location>
</feature>
<evidence type="ECO:0000259" key="8">
    <source>
        <dbReference type="PROSITE" id="PS50048"/>
    </source>
</evidence>
<accession>A0A9P3PQI0</accession>
<dbReference type="OrthoDB" id="39175at2759"/>
<dbReference type="InterPro" id="IPR051089">
    <property type="entry name" value="prtT"/>
</dbReference>
<feature type="region of interest" description="Disordered" evidence="7">
    <location>
        <begin position="295"/>
        <end position="345"/>
    </location>
</feature>
<keyword evidence="2" id="KW-0479">Metal-binding</keyword>
<dbReference type="GO" id="GO:0005634">
    <property type="term" value="C:nucleus"/>
    <property type="evidence" value="ECO:0007669"/>
    <property type="project" value="UniProtKB-SubCell"/>
</dbReference>
<dbReference type="Gene3D" id="4.10.240.10">
    <property type="entry name" value="Zn(2)-C6 fungal-type DNA-binding domain"/>
    <property type="match status" value="1"/>
</dbReference>
<dbReference type="InterPro" id="IPR007219">
    <property type="entry name" value="XnlR_reg_dom"/>
</dbReference>
<evidence type="ECO:0000256" key="2">
    <source>
        <dbReference type="ARBA" id="ARBA00022723"/>
    </source>
</evidence>
<dbReference type="CDD" id="cd12148">
    <property type="entry name" value="fungal_TF_MHR"/>
    <property type="match status" value="1"/>
</dbReference>
<feature type="domain" description="Zn(2)-C6 fungal-type" evidence="8">
    <location>
        <begin position="229"/>
        <end position="261"/>
    </location>
</feature>
<evidence type="ECO:0000313" key="10">
    <source>
        <dbReference type="Proteomes" id="UP001063166"/>
    </source>
</evidence>
<protein>
    <submittedName>
        <fullName evidence="9">Fungal specific transcription factor</fullName>
    </submittedName>
</protein>
<reference evidence="9" key="1">
    <citation type="submission" date="2022-07" db="EMBL/GenBank/DDBJ databases">
        <title>The genome of Lyophyllum shimeji provides insight into the initial evolution of ectomycorrhizal fungal genome.</title>
        <authorList>
            <person name="Kobayashi Y."/>
            <person name="Shibata T."/>
            <person name="Hirakawa H."/>
            <person name="Shigenobu S."/>
            <person name="Nishiyama T."/>
            <person name="Yamada A."/>
            <person name="Hasebe M."/>
            <person name="Kawaguchi M."/>
        </authorList>
    </citation>
    <scope>NUCLEOTIDE SEQUENCE</scope>
    <source>
        <strain evidence="9">AT787</strain>
    </source>
</reference>
<feature type="compositionally biased region" description="Polar residues" evidence="7">
    <location>
        <begin position="44"/>
        <end position="89"/>
    </location>
</feature>
<feature type="compositionally biased region" description="Polar residues" evidence="7">
    <location>
        <begin position="321"/>
        <end position="345"/>
    </location>
</feature>
<dbReference type="CDD" id="cd00067">
    <property type="entry name" value="GAL4"/>
    <property type="match status" value="1"/>
</dbReference>
<evidence type="ECO:0000256" key="7">
    <source>
        <dbReference type="SAM" id="MobiDB-lite"/>
    </source>
</evidence>
<dbReference type="GO" id="GO:0008270">
    <property type="term" value="F:zinc ion binding"/>
    <property type="evidence" value="ECO:0007669"/>
    <property type="project" value="InterPro"/>
</dbReference>
<feature type="region of interest" description="Disordered" evidence="7">
    <location>
        <begin position="1"/>
        <end position="220"/>
    </location>
</feature>
<gene>
    <name evidence="9" type="ORF">LshimejAT787_0800460</name>
</gene>
<keyword evidence="5" id="KW-0804">Transcription</keyword>
<feature type="compositionally biased region" description="Polar residues" evidence="7">
    <location>
        <begin position="99"/>
        <end position="112"/>
    </location>
</feature>
<keyword evidence="10" id="KW-1185">Reference proteome</keyword>
<keyword evidence="6" id="KW-0539">Nucleus</keyword>
<comment type="subcellular location">
    <subcellularLocation>
        <location evidence="1">Nucleus</location>
    </subcellularLocation>
</comment>
<keyword evidence="3" id="KW-0805">Transcription regulation</keyword>
<feature type="region of interest" description="Disordered" evidence="7">
    <location>
        <begin position="417"/>
        <end position="457"/>
    </location>
</feature>
<dbReference type="PANTHER" id="PTHR31845:SF19">
    <property type="entry name" value="TRANSCRIPTION FACTOR DOMAIN-CONTAINING PROTEIN"/>
    <property type="match status" value="1"/>
</dbReference>
<feature type="compositionally biased region" description="Polar residues" evidence="7">
    <location>
        <begin position="157"/>
        <end position="189"/>
    </location>
</feature>
<evidence type="ECO:0000256" key="5">
    <source>
        <dbReference type="ARBA" id="ARBA00023163"/>
    </source>
</evidence>
<dbReference type="InterPro" id="IPR001138">
    <property type="entry name" value="Zn2Cys6_DnaBD"/>
</dbReference>
<dbReference type="PROSITE" id="PS00463">
    <property type="entry name" value="ZN2_CY6_FUNGAL_1"/>
    <property type="match status" value="1"/>
</dbReference>
<dbReference type="Proteomes" id="UP001063166">
    <property type="component" value="Unassembled WGS sequence"/>
</dbReference>
<dbReference type="Pfam" id="PF04082">
    <property type="entry name" value="Fungal_trans"/>
    <property type="match status" value="1"/>
</dbReference>
<evidence type="ECO:0000256" key="1">
    <source>
        <dbReference type="ARBA" id="ARBA00004123"/>
    </source>
</evidence>
<comment type="caution">
    <text evidence="9">The sequence shown here is derived from an EMBL/GenBank/DDBJ whole genome shotgun (WGS) entry which is preliminary data.</text>
</comment>
<dbReference type="EMBL" id="BRPK01000008">
    <property type="protein sequence ID" value="GLB40175.1"/>
    <property type="molecule type" value="Genomic_DNA"/>
</dbReference>
<name>A0A9P3PQI0_LYOSH</name>
<dbReference type="PROSITE" id="PS50048">
    <property type="entry name" value="ZN2_CY6_FUNGAL_2"/>
    <property type="match status" value="1"/>
</dbReference>
<proteinExistence type="predicted"/>
<feature type="compositionally biased region" description="Low complexity" evidence="7">
    <location>
        <begin position="972"/>
        <end position="983"/>
    </location>
</feature>
<dbReference type="GO" id="GO:0006351">
    <property type="term" value="P:DNA-templated transcription"/>
    <property type="evidence" value="ECO:0007669"/>
    <property type="project" value="InterPro"/>
</dbReference>
<evidence type="ECO:0000256" key="4">
    <source>
        <dbReference type="ARBA" id="ARBA00023125"/>
    </source>
</evidence>